<protein>
    <submittedName>
        <fullName evidence="1">Uncharacterized protein</fullName>
    </submittedName>
</protein>
<organism evidence="1">
    <name type="scientific">human gut metagenome</name>
    <dbReference type="NCBI Taxonomy" id="408170"/>
    <lineage>
        <taxon>unclassified sequences</taxon>
        <taxon>metagenomes</taxon>
        <taxon>organismal metagenomes</taxon>
    </lineage>
</organism>
<proteinExistence type="predicted"/>
<dbReference type="AlphaFoldDB" id="W1WGB7"/>
<sequence length="47" mass="5394">FEGLIVKSKYLNKNVIMILTIILFTNKGGKIYESWEGIKSCRRNTSS</sequence>
<dbReference type="EMBL" id="AZMM01018788">
    <property type="protein sequence ID" value="ETJ17252.1"/>
    <property type="molecule type" value="Genomic_DNA"/>
</dbReference>
<evidence type="ECO:0000313" key="1">
    <source>
        <dbReference type="EMBL" id="ETJ17252.1"/>
    </source>
</evidence>
<gene>
    <name evidence="1" type="ORF">Q604_UNBc4C00007G0001</name>
</gene>
<accession>W1WGB7</accession>
<reference evidence="1" key="1">
    <citation type="submission" date="2013-12" db="EMBL/GenBank/DDBJ databases">
        <title>A Varibaculum cambriense genome reconstructed from a premature infant gut community with otherwise low bacterial novelty that shifts toward anaerobic metabolism during the third week of life.</title>
        <authorList>
            <person name="Brown C.T."/>
            <person name="Sharon I."/>
            <person name="Thomas B.C."/>
            <person name="Castelle C.J."/>
            <person name="Morowitz M.J."/>
            <person name="Banfield J.F."/>
        </authorList>
    </citation>
    <scope>NUCLEOTIDE SEQUENCE</scope>
</reference>
<comment type="caution">
    <text evidence="1">The sequence shown here is derived from an EMBL/GenBank/DDBJ whole genome shotgun (WGS) entry which is preliminary data.</text>
</comment>
<name>W1WGB7_9ZZZZ</name>
<feature type="non-terminal residue" evidence="1">
    <location>
        <position position="1"/>
    </location>
</feature>